<comment type="caution">
    <text evidence="2">The sequence shown here is derived from an EMBL/GenBank/DDBJ whole genome shotgun (WGS) entry which is preliminary data.</text>
</comment>
<evidence type="ECO:0000256" key="1">
    <source>
        <dbReference type="SAM" id="Phobius"/>
    </source>
</evidence>
<keyword evidence="1" id="KW-1133">Transmembrane helix</keyword>
<dbReference type="Proteomes" id="UP000282674">
    <property type="component" value="Unassembled WGS sequence"/>
</dbReference>
<keyword evidence="3" id="KW-1185">Reference proteome</keyword>
<keyword evidence="1" id="KW-0812">Transmembrane</keyword>
<keyword evidence="1" id="KW-0472">Membrane</keyword>
<feature type="transmembrane region" description="Helical" evidence="1">
    <location>
        <begin position="131"/>
        <end position="150"/>
    </location>
</feature>
<gene>
    <name evidence="2" type="ORF">EBO15_26675</name>
</gene>
<organism evidence="2 3">
    <name type="scientific">Actinomadura harenae</name>
    <dbReference type="NCBI Taxonomy" id="2483351"/>
    <lineage>
        <taxon>Bacteria</taxon>
        <taxon>Bacillati</taxon>
        <taxon>Actinomycetota</taxon>
        <taxon>Actinomycetes</taxon>
        <taxon>Streptosporangiales</taxon>
        <taxon>Thermomonosporaceae</taxon>
        <taxon>Actinomadura</taxon>
    </lineage>
</organism>
<dbReference type="RefSeq" id="WP_122197196.1">
    <property type="nucleotide sequence ID" value="NZ_JBHSKC010000039.1"/>
</dbReference>
<dbReference type="AlphaFoldDB" id="A0A3M2LSI8"/>
<reference evidence="2 3" key="1">
    <citation type="submission" date="2018-10" db="EMBL/GenBank/DDBJ databases">
        <title>Isolation from soil.</title>
        <authorList>
            <person name="Hu J."/>
        </authorList>
    </citation>
    <scope>NUCLEOTIDE SEQUENCE [LARGE SCALE GENOMIC DNA]</scope>
    <source>
        <strain evidence="2 3">NEAU-Ht49</strain>
    </source>
</reference>
<protein>
    <submittedName>
        <fullName evidence="2">Uncharacterized protein</fullName>
    </submittedName>
</protein>
<feature type="transmembrane region" description="Helical" evidence="1">
    <location>
        <begin position="29"/>
        <end position="52"/>
    </location>
</feature>
<accession>A0A3M2LSI8</accession>
<evidence type="ECO:0000313" key="3">
    <source>
        <dbReference type="Proteomes" id="UP000282674"/>
    </source>
</evidence>
<feature type="transmembrane region" description="Helical" evidence="1">
    <location>
        <begin position="59"/>
        <end position="81"/>
    </location>
</feature>
<proteinExistence type="predicted"/>
<dbReference type="EMBL" id="RFFG01000054">
    <property type="protein sequence ID" value="RMI40444.1"/>
    <property type="molecule type" value="Genomic_DNA"/>
</dbReference>
<evidence type="ECO:0000313" key="2">
    <source>
        <dbReference type="EMBL" id="RMI40444.1"/>
    </source>
</evidence>
<sequence>MTRRALLLLQIAVTLVALAARLLAPGWLAAMMLFSLGLVPLVLLAPLITATLALPRGRVATAAVAAFAITDLALLAFAWAYPDVRDTPNEIAVPAAALFGLGDHLGAPGGAFIAAYDTTGRALTLVGEAGLVGYLVCASATAALVTTLRLRRNRAASAL</sequence>
<name>A0A3M2LSI8_9ACTN</name>
<dbReference type="OrthoDB" id="9998708at2"/>